<dbReference type="RefSeq" id="WP_124870063.1">
    <property type="nucleotide sequence ID" value="NZ_RQZF01000004.1"/>
</dbReference>
<dbReference type="EMBL" id="RQZF01000004">
    <property type="protein sequence ID" value="RRC95413.1"/>
    <property type="molecule type" value="Genomic_DNA"/>
</dbReference>
<dbReference type="InterPro" id="IPR054120">
    <property type="entry name" value="PBPA_dimer"/>
</dbReference>
<dbReference type="InterPro" id="IPR001460">
    <property type="entry name" value="PCN-bd_Tpept"/>
</dbReference>
<dbReference type="PANTHER" id="PTHR30627:SF24">
    <property type="entry name" value="PENICILLIN-BINDING PROTEIN 4B"/>
    <property type="match status" value="1"/>
</dbReference>
<gene>
    <name evidence="3" type="ORF">EII11_05975</name>
</gene>
<dbReference type="GO" id="GO:0071555">
    <property type="term" value="P:cell wall organization"/>
    <property type="evidence" value="ECO:0007669"/>
    <property type="project" value="TreeGrafter"/>
</dbReference>
<dbReference type="Gene3D" id="3.90.1310.10">
    <property type="entry name" value="Penicillin-binding protein 2a (Domain 2)"/>
    <property type="match status" value="1"/>
</dbReference>
<keyword evidence="4" id="KW-1185">Reference proteome</keyword>
<protein>
    <submittedName>
        <fullName evidence="3">Penicillin-binding protein 2</fullName>
    </submittedName>
</protein>
<dbReference type="Pfam" id="PF00905">
    <property type="entry name" value="Transpeptidase"/>
    <property type="match status" value="1"/>
</dbReference>
<reference evidence="3 4" key="1">
    <citation type="submission" date="2018-11" db="EMBL/GenBank/DDBJ databases">
        <title>Genomes From Bacteria Associated with the Canine Oral Cavity: a Test Case for Automated Genome-Based Taxonomic Assignment.</title>
        <authorList>
            <person name="Coil D.A."/>
            <person name="Jospin G."/>
            <person name="Darling A.E."/>
            <person name="Wallis C."/>
            <person name="Davis I.J."/>
            <person name="Harris S."/>
            <person name="Eisen J.A."/>
            <person name="Holcombe L.J."/>
            <person name="O'Flynn C."/>
        </authorList>
    </citation>
    <scope>NUCLEOTIDE SEQUENCE [LARGE SCALE GENOMIC DNA]</scope>
    <source>
        <strain evidence="3 4">OH770</strain>
    </source>
</reference>
<comment type="caution">
    <text evidence="3">The sequence shown here is derived from an EMBL/GenBank/DDBJ whole genome shotgun (WGS) entry which is preliminary data.</text>
</comment>
<dbReference type="OrthoDB" id="9766847at2"/>
<dbReference type="PANTHER" id="PTHR30627">
    <property type="entry name" value="PEPTIDOGLYCAN D,D-TRANSPEPTIDASE"/>
    <property type="match status" value="1"/>
</dbReference>
<dbReference type="SUPFAM" id="SSF56601">
    <property type="entry name" value="beta-lactamase/transpeptidase-like"/>
    <property type="match status" value="1"/>
</dbReference>
<evidence type="ECO:0000259" key="2">
    <source>
        <dbReference type="Pfam" id="PF21922"/>
    </source>
</evidence>
<feature type="domain" description="Penicillin-binding protein transpeptidase" evidence="1">
    <location>
        <begin position="156"/>
        <end position="480"/>
    </location>
</feature>
<proteinExistence type="predicted"/>
<dbReference type="Pfam" id="PF21922">
    <property type="entry name" value="PBP_dimer_2"/>
    <property type="match status" value="1"/>
</dbReference>
<dbReference type="GO" id="GO:0071972">
    <property type="term" value="F:peptidoglycan L,D-transpeptidase activity"/>
    <property type="evidence" value="ECO:0007669"/>
    <property type="project" value="TreeGrafter"/>
</dbReference>
<evidence type="ECO:0000313" key="3">
    <source>
        <dbReference type="EMBL" id="RRC95413.1"/>
    </source>
</evidence>
<dbReference type="InterPro" id="IPR012338">
    <property type="entry name" value="Beta-lactam/transpept-like"/>
</dbReference>
<feature type="domain" description="Penicillin binding protein A dimerisation" evidence="2">
    <location>
        <begin position="52"/>
        <end position="133"/>
    </location>
</feature>
<evidence type="ECO:0000313" key="4">
    <source>
        <dbReference type="Proteomes" id="UP000280444"/>
    </source>
</evidence>
<evidence type="ECO:0000259" key="1">
    <source>
        <dbReference type="Pfam" id="PF00905"/>
    </source>
</evidence>
<dbReference type="GO" id="GO:0008658">
    <property type="term" value="F:penicillin binding"/>
    <property type="evidence" value="ECO:0007669"/>
    <property type="project" value="InterPro"/>
</dbReference>
<organism evidence="3 4">
    <name type="scientific">Schaalia canis</name>
    <dbReference type="NCBI Taxonomy" id="100469"/>
    <lineage>
        <taxon>Bacteria</taxon>
        <taxon>Bacillati</taxon>
        <taxon>Actinomycetota</taxon>
        <taxon>Actinomycetes</taxon>
        <taxon>Actinomycetales</taxon>
        <taxon>Actinomycetaceae</taxon>
        <taxon>Schaalia</taxon>
    </lineage>
</organism>
<sequence length="485" mass="50852">MNTQIRRIFIVIMGLFAILGLAVSNIQVLQAPSLNADSRNSRTILHSASLDRGPIIVAGTAVASSQKIEDSKRYQRHYSEGPLYAPVTGYFSSAFTTATGLEAVAENVLDGESQALLGQRLRNLFAGESRKGGGLVLTIDPTLQRLAAEQLGNRKGAVVVLNAQTGAILALYSSPSYDPNALAVFDSAEAEAAHEALIEDPRSPLTNRAIAGNRYAPGSTAKILTTIALLEKGAFTPESRILSPVTVNLPGTSTQVSNIESSECGDGNPTLQEAFARSCNTTFVKASEQLNAKDLATVASRFGFGRDLDIPLEVTPSYFPDETDAAQTALAAIGQYTVQATPLQMAMVAQGIAANGVVMRPFLVSDIVDADLQVRSTTTAKEYSNAISPEIAAQLNAMMRDVVHQPYGTANALDIPGRLVAAKTGTAELGDGSGFANAWAIGFAPADNPQLAFAVLVEGDDTDPVPHGGTSAAPIARVLLEAGLK</sequence>
<dbReference type="GO" id="GO:0005886">
    <property type="term" value="C:plasma membrane"/>
    <property type="evidence" value="ECO:0007669"/>
    <property type="project" value="TreeGrafter"/>
</dbReference>
<name>A0A3P1SDN2_9ACTO</name>
<accession>A0A3P1SDN2</accession>
<dbReference type="InterPro" id="IPR050515">
    <property type="entry name" value="Beta-lactam/transpept"/>
</dbReference>
<dbReference type="Gene3D" id="3.40.710.10">
    <property type="entry name" value="DD-peptidase/beta-lactamase superfamily"/>
    <property type="match status" value="1"/>
</dbReference>
<dbReference type="Proteomes" id="UP000280444">
    <property type="component" value="Unassembled WGS sequence"/>
</dbReference>
<dbReference type="AlphaFoldDB" id="A0A3P1SDN2"/>